<dbReference type="EMBL" id="CP132482">
    <property type="protein sequence ID" value="WLV77054.1"/>
    <property type="molecule type" value="Genomic_DNA"/>
</dbReference>
<gene>
    <name evidence="1" type="ORF">LACPH_001773</name>
</gene>
<sequence>MGNKYDFKKATPLTFSDVIYQEFFMFGDDENQLHIYDADL</sequence>
<dbReference type="Proteomes" id="UP001233112">
    <property type="component" value="Chromosome"/>
</dbReference>
<name>A0ABY9L046_9LACO</name>
<protein>
    <submittedName>
        <fullName evidence="1">Uncharacterized protein</fullName>
    </submittedName>
</protein>
<dbReference type="RefSeq" id="WP_306386694.1">
    <property type="nucleotide sequence ID" value="NZ_CP132482.1"/>
</dbReference>
<organism evidence="1 2">
    <name type="scientific">Lacticaseibacillus parahuelsenbergensis</name>
    <dbReference type="NCBI Taxonomy" id="3068305"/>
    <lineage>
        <taxon>Bacteria</taxon>
        <taxon>Bacillati</taxon>
        <taxon>Bacillota</taxon>
        <taxon>Bacilli</taxon>
        <taxon>Lactobacillales</taxon>
        <taxon>Lactobacillaceae</taxon>
        <taxon>Lacticaseibacillus</taxon>
    </lineage>
</organism>
<keyword evidence="2" id="KW-1185">Reference proteome</keyword>
<accession>A0ABY9L046</accession>
<evidence type="ECO:0000313" key="2">
    <source>
        <dbReference type="Proteomes" id="UP001233112"/>
    </source>
</evidence>
<reference evidence="1 2" key="1">
    <citation type="submission" date="2023-08" db="EMBL/GenBank/DDBJ databases">
        <authorList>
            <person name="Buchebner-Jance M."/>
        </authorList>
    </citation>
    <scope>NUCLEOTIDE SEQUENCE [LARGE SCALE GENOMIC DNA]</scope>
    <source>
        <strain evidence="1 2">NCIMB 15471</strain>
    </source>
</reference>
<evidence type="ECO:0000313" key="1">
    <source>
        <dbReference type="EMBL" id="WLV77054.1"/>
    </source>
</evidence>
<proteinExistence type="predicted"/>